<dbReference type="Proteomes" id="UP000276133">
    <property type="component" value="Unassembled WGS sequence"/>
</dbReference>
<proteinExistence type="predicted"/>
<accession>A0A3M7SH94</accession>
<name>A0A3M7SH94_BRAPC</name>
<evidence type="ECO:0000313" key="2">
    <source>
        <dbReference type="Proteomes" id="UP000276133"/>
    </source>
</evidence>
<gene>
    <name evidence="1" type="ORF">BpHYR1_025690</name>
</gene>
<dbReference type="EMBL" id="REGN01001377">
    <property type="protein sequence ID" value="RNA35055.1"/>
    <property type="molecule type" value="Genomic_DNA"/>
</dbReference>
<protein>
    <submittedName>
        <fullName evidence="1">Uncharacterized protein</fullName>
    </submittedName>
</protein>
<reference evidence="1 2" key="1">
    <citation type="journal article" date="2018" name="Sci. Rep.">
        <title>Genomic signatures of local adaptation to the degree of environmental predictability in rotifers.</title>
        <authorList>
            <person name="Franch-Gras L."/>
            <person name="Hahn C."/>
            <person name="Garcia-Roger E.M."/>
            <person name="Carmona M.J."/>
            <person name="Serra M."/>
            <person name="Gomez A."/>
        </authorList>
    </citation>
    <scope>NUCLEOTIDE SEQUENCE [LARGE SCALE GENOMIC DNA]</scope>
    <source>
        <strain evidence="1">HYR1</strain>
    </source>
</reference>
<sequence>MIPPPKDQIKIKRNITCLYENQKKEAKDCKKKTFVSFKFIIFVSQKVSAMFGGCIILIESVLSSFIVQRENICGA</sequence>
<comment type="caution">
    <text evidence="1">The sequence shown here is derived from an EMBL/GenBank/DDBJ whole genome shotgun (WGS) entry which is preliminary data.</text>
</comment>
<organism evidence="1 2">
    <name type="scientific">Brachionus plicatilis</name>
    <name type="common">Marine rotifer</name>
    <name type="synonym">Brachionus muelleri</name>
    <dbReference type="NCBI Taxonomy" id="10195"/>
    <lineage>
        <taxon>Eukaryota</taxon>
        <taxon>Metazoa</taxon>
        <taxon>Spiralia</taxon>
        <taxon>Gnathifera</taxon>
        <taxon>Rotifera</taxon>
        <taxon>Eurotatoria</taxon>
        <taxon>Monogononta</taxon>
        <taxon>Pseudotrocha</taxon>
        <taxon>Ploima</taxon>
        <taxon>Brachionidae</taxon>
        <taxon>Brachionus</taxon>
    </lineage>
</organism>
<dbReference type="AlphaFoldDB" id="A0A3M7SH94"/>
<evidence type="ECO:0000313" key="1">
    <source>
        <dbReference type="EMBL" id="RNA35055.1"/>
    </source>
</evidence>
<keyword evidence="2" id="KW-1185">Reference proteome</keyword>